<evidence type="ECO:0000313" key="2">
    <source>
        <dbReference type="EMBL" id="EFX04450.1"/>
    </source>
</evidence>
<dbReference type="HOGENOM" id="CLU_073919_0_0_1"/>
<evidence type="ECO:0000313" key="3">
    <source>
        <dbReference type="Proteomes" id="UP000007796"/>
    </source>
</evidence>
<dbReference type="Proteomes" id="UP000007796">
    <property type="component" value="Unassembled WGS sequence"/>
</dbReference>
<dbReference type="EMBL" id="GL629765">
    <property type="protein sequence ID" value="EFX04450.1"/>
    <property type="molecule type" value="Genomic_DNA"/>
</dbReference>
<dbReference type="RefSeq" id="XP_014173932.1">
    <property type="nucleotide sequence ID" value="XM_014318457.1"/>
</dbReference>
<keyword evidence="2" id="KW-0808">Transferase</keyword>
<reference evidence="2 3" key="1">
    <citation type="journal article" date="2011" name="Proc. Natl. Acad. Sci. U.S.A.">
        <title>Genome and transcriptome analyses of the mountain pine beetle-fungal symbiont Grosmannia clavigera, a lodgepole pine pathogen.</title>
        <authorList>
            <person name="DiGuistini S."/>
            <person name="Wang Y."/>
            <person name="Liao N.Y."/>
            <person name="Taylor G."/>
            <person name="Tanguay P."/>
            <person name="Feau N."/>
            <person name="Henrissat B."/>
            <person name="Chan S.K."/>
            <person name="Hesse-Orce U."/>
            <person name="Alamouti S.M."/>
            <person name="Tsui C.K.M."/>
            <person name="Docking R.T."/>
            <person name="Levasseur A."/>
            <person name="Haridas S."/>
            <person name="Robertson G."/>
            <person name="Birol I."/>
            <person name="Holt R.A."/>
            <person name="Marra M.A."/>
            <person name="Hamelin R.C."/>
            <person name="Hirst M."/>
            <person name="Jones S.J.M."/>
            <person name="Bohlmann J."/>
            <person name="Breuil C."/>
        </authorList>
    </citation>
    <scope>NUCLEOTIDE SEQUENCE [LARGE SCALE GENOMIC DNA]</scope>
    <source>
        <strain evidence="3">kw1407 / UAMH 11150</strain>
    </source>
</reference>
<feature type="domain" description="N-acetyltransferase" evidence="1">
    <location>
        <begin position="88"/>
        <end position="226"/>
    </location>
</feature>
<dbReference type="eggNOG" id="ENOG502RR34">
    <property type="taxonomic scope" value="Eukaryota"/>
</dbReference>
<dbReference type="CDD" id="cd04301">
    <property type="entry name" value="NAT_SF"/>
    <property type="match status" value="1"/>
</dbReference>
<organism evidence="3">
    <name type="scientific">Grosmannia clavigera (strain kw1407 / UAMH 11150)</name>
    <name type="common">Blue stain fungus</name>
    <name type="synonym">Graphiocladiella clavigera</name>
    <dbReference type="NCBI Taxonomy" id="655863"/>
    <lineage>
        <taxon>Eukaryota</taxon>
        <taxon>Fungi</taxon>
        <taxon>Dikarya</taxon>
        <taxon>Ascomycota</taxon>
        <taxon>Pezizomycotina</taxon>
        <taxon>Sordariomycetes</taxon>
        <taxon>Sordariomycetidae</taxon>
        <taxon>Ophiostomatales</taxon>
        <taxon>Ophiostomataceae</taxon>
        <taxon>Leptographium</taxon>
    </lineage>
</organism>
<keyword evidence="3" id="KW-1185">Reference proteome</keyword>
<dbReference type="AlphaFoldDB" id="F0XDR9"/>
<dbReference type="PANTHER" id="PTHR42791">
    <property type="entry name" value="GNAT FAMILY ACETYLTRANSFERASE"/>
    <property type="match status" value="1"/>
</dbReference>
<dbReference type="InterPro" id="IPR000182">
    <property type="entry name" value="GNAT_dom"/>
</dbReference>
<protein>
    <submittedName>
        <fullName evidence="2">Gcn5-related n-acetyltransferase</fullName>
    </submittedName>
</protein>
<dbReference type="Pfam" id="PF13508">
    <property type="entry name" value="Acetyltransf_7"/>
    <property type="match status" value="1"/>
</dbReference>
<dbReference type="Gene3D" id="3.40.630.30">
    <property type="match status" value="1"/>
</dbReference>
<dbReference type="InParanoid" id="F0XDR9"/>
<accession>F0XDR9</accession>
<dbReference type="STRING" id="655863.F0XDR9"/>
<evidence type="ECO:0000259" key="1">
    <source>
        <dbReference type="PROSITE" id="PS51186"/>
    </source>
</evidence>
<dbReference type="PANTHER" id="PTHR42791:SF4">
    <property type="entry name" value="ACETYLTRANSFERASE, GNAT FAMILY FAMILY (AFU_ORTHOLOGUE AFUA_4G09540)-RELATED"/>
    <property type="match status" value="1"/>
</dbReference>
<dbReference type="SUPFAM" id="SSF55729">
    <property type="entry name" value="Acyl-CoA N-acyltransferases (Nat)"/>
    <property type="match status" value="1"/>
</dbReference>
<dbReference type="GeneID" id="25974249"/>
<dbReference type="PROSITE" id="PS51186">
    <property type="entry name" value="GNAT"/>
    <property type="match status" value="1"/>
</dbReference>
<dbReference type="GO" id="GO:0016747">
    <property type="term" value="F:acyltransferase activity, transferring groups other than amino-acyl groups"/>
    <property type="evidence" value="ECO:0007669"/>
    <property type="project" value="InterPro"/>
</dbReference>
<proteinExistence type="predicted"/>
<name>F0XDR9_GROCL</name>
<gene>
    <name evidence="2" type="ORF">CMQ_1378</name>
</gene>
<dbReference type="InterPro" id="IPR052523">
    <property type="entry name" value="Trichothecene_AcTrans"/>
</dbReference>
<sequence>MAIQILPLTAANIPQAVEVIQQAFADDPYFQWAFDSATFNKERNCASLSSRCHWGISNAIFHIARESSEAGEDDAKTSRVLGVSCWLPPHSAAEAEGWYSWLQSWTLSFNQLLNNVRYLGHGGLRTNRYWIWKDRQREAQSQIWDDPRGYYFCNIIAIRPEAQGKGIGRRLFEAVAEQTDREGMKCYLESSKLTPNTEIYERLGFHMAREMECRDGDDVCMLYCMVRDPKSN</sequence>
<dbReference type="OrthoDB" id="512662at2759"/>
<dbReference type="InterPro" id="IPR016181">
    <property type="entry name" value="Acyl_CoA_acyltransferase"/>
</dbReference>